<dbReference type="EMBL" id="OR135578">
    <property type="protein sequence ID" value="WLG17313.1"/>
    <property type="molecule type" value="mRNA"/>
</dbReference>
<dbReference type="FunFam" id="1.20.1070.10:FF:000199">
    <property type="entry name" value="Gonadotropin-releasing hormone II receptor"/>
    <property type="match status" value="1"/>
</dbReference>
<keyword evidence="8" id="KW-1015">Disulfide bond</keyword>
<dbReference type="PROSITE" id="PS00237">
    <property type="entry name" value="G_PROTEIN_RECEP_F1_1"/>
    <property type="match status" value="1"/>
</dbReference>
<dbReference type="PRINTS" id="PR00529">
    <property type="entry name" value="GNADOTRPHINR"/>
</dbReference>
<dbReference type="AlphaFoldDB" id="A0A3P8X2C9"/>
<evidence type="ECO:0000313" key="18">
    <source>
        <dbReference type="Proteomes" id="UP000265120"/>
    </source>
</evidence>
<dbReference type="GO" id="GO:0005886">
    <property type="term" value="C:plasma membrane"/>
    <property type="evidence" value="ECO:0007669"/>
    <property type="project" value="UniProtKB-SubCell"/>
</dbReference>
<evidence type="ECO:0000313" key="16">
    <source>
        <dbReference type="EMBL" id="WLG17313.1"/>
    </source>
</evidence>
<evidence type="ECO:0000256" key="12">
    <source>
        <dbReference type="RuleBase" id="RU000688"/>
    </source>
</evidence>
<dbReference type="GO" id="GO:0004930">
    <property type="term" value="F:G protein-coupled receptor activity"/>
    <property type="evidence" value="ECO:0007669"/>
    <property type="project" value="UniProtKB-KW"/>
</dbReference>
<dbReference type="PANTHER" id="PTHR24241:SF183">
    <property type="entry name" value="GONADOTROPIN RELEASING HORMONE RECEPTOR"/>
    <property type="match status" value="1"/>
</dbReference>
<dbReference type="Ensembl" id="ENSCSET00000032257.1">
    <property type="protein sequence ID" value="ENSCSEP00000031846.1"/>
    <property type="gene ID" value="ENSCSEG00000020416.1"/>
</dbReference>
<dbReference type="GO" id="GO:0042277">
    <property type="term" value="F:peptide binding"/>
    <property type="evidence" value="ECO:0007669"/>
    <property type="project" value="TreeGrafter"/>
</dbReference>
<keyword evidence="3" id="KW-0597">Phosphoprotein</keyword>
<keyword evidence="4 12" id="KW-0812">Transmembrane</keyword>
<evidence type="ECO:0000256" key="1">
    <source>
        <dbReference type="ARBA" id="ARBA00004651"/>
    </source>
</evidence>
<evidence type="ECO:0000256" key="13">
    <source>
        <dbReference type="SAM" id="MobiDB-lite"/>
    </source>
</evidence>
<dbReference type="PROSITE" id="PS50262">
    <property type="entry name" value="G_PROTEIN_RECEP_F1_2"/>
    <property type="match status" value="1"/>
</dbReference>
<dbReference type="InterPro" id="IPR000276">
    <property type="entry name" value="GPCR_Rhodpsn"/>
</dbReference>
<evidence type="ECO:0000256" key="14">
    <source>
        <dbReference type="SAM" id="Phobius"/>
    </source>
</evidence>
<evidence type="ECO:0000256" key="5">
    <source>
        <dbReference type="ARBA" id="ARBA00022989"/>
    </source>
</evidence>
<proteinExistence type="evidence at transcript level"/>
<dbReference type="GO" id="GO:0016500">
    <property type="term" value="F:protein-hormone receptor activity"/>
    <property type="evidence" value="ECO:0007669"/>
    <property type="project" value="InterPro"/>
</dbReference>
<dbReference type="GO" id="GO:0032870">
    <property type="term" value="P:cellular response to hormone stimulus"/>
    <property type="evidence" value="ECO:0007669"/>
    <property type="project" value="TreeGrafter"/>
</dbReference>
<dbReference type="OrthoDB" id="6022667at2759"/>
<reference evidence="17" key="3">
    <citation type="submission" date="2025-05" db="UniProtKB">
        <authorList>
            <consortium name="Ensembl"/>
        </authorList>
    </citation>
    <scope>IDENTIFICATION</scope>
</reference>
<feature type="transmembrane region" description="Helical" evidence="14">
    <location>
        <begin position="78"/>
        <end position="98"/>
    </location>
</feature>
<feature type="region of interest" description="Disordered" evidence="13">
    <location>
        <begin position="340"/>
        <end position="381"/>
    </location>
</feature>
<evidence type="ECO:0000256" key="6">
    <source>
        <dbReference type="ARBA" id="ARBA00023040"/>
    </source>
</evidence>
<accession>A0A3P8X2C9</accession>
<evidence type="ECO:0000256" key="2">
    <source>
        <dbReference type="ARBA" id="ARBA00022475"/>
    </source>
</evidence>
<reference evidence="17 18" key="1">
    <citation type="journal article" date="2014" name="Nat. Genet.">
        <title>Whole-genome sequence of a flatfish provides insights into ZW sex chromosome evolution and adaptation to a benthic lifestyle.</title>
        <authorList>
            <person name="Chen S."/>
            <person name="Zhang G."/>
            <person name="Shao C."/>
            <person name="Huang Q."/>
            <person name="Liu G."/>
            <person name="Zhang P."/>
            <person name="Song W."/>
            <person name="An N."/>
            <person name="Chalopin D."/>
            <person name="Volff J.N."/>
            <person name="Hong Y."/>
            <person name="Li Q."/>
            <person name="Sha Z."/>
            <person name="Zhou H."/>
            <person name="Xie M."/>
            <person name="Yu Q."/>
            <person name="Liu Y."/>
            <person name="Xiang H."/>
            <person name="Wang N."/>
            <person name="Wu K."/>
            <person name="Yang C."/>
            <person name="Zhou Q."/>
            <person name="Liao X."/>
            <person name="Yang L."/>
            <person name="Hu Q."/>
            <person name="Zhang J."/>
            <person name="Meng L."/>
            <person name="Jin L."/>
            <person name="Tian Y."/>
            <person name="Lian J."/>
            <person name="Yang J."/>
            <person name="Miao G."/>
            <person name="Liu S."/>
            <person name="Liang Z."/>
            <person name="Yan F."/>
            <person name="Li Y."/>
            <person name="Sun B."/>
            <person name="Zhang H."/>
            <person name="Zhang J."/>
            <person name="Zhu Y."/>
            <person name="Du M."/>
            <person name="Zhao Y."/>
            <person name="Schartl M."/>
            <person name="Tang Q."/>
            <person name="Wang J."/>
        </authorList>
    </citation>
    <scope>NUCLEOTIDE SEQUENCE</scope>
</reference>
<feature type="domain" description="G-protein coupled receptors family 1 profile" evidence="15">
    <location>
        <begin position="55"/>
        <end position="319"/>
    </location>
</feature>
<keyword evidence="6 12" id="KW-0297">G-protein coupled receptor</keyword>
<sequence>MSDNLSVLIPSSLAPPPCNTSQHACLSDWEAPRFTRAAQFRVGITFVLFLFAACSNLALLVSVWCGRGRRLASHLRPLMLSLASADLMMTFVVMPLDAVWNVTVQWYGGDALCKLLCFLKLFAMHAAAFILVVISLDRHRAILHPLDALSARHRNRHLLLLAWSLSLLFASPQLLVFRTVSVDGMNFTQCASHGSFIHRWQETLYNMFHFTSLYVLPLLVMSCCYSQILLHIHRQHMRETDGESYLRRSGTDIIPKARMKTLKMTVVIVLSFIVCWTPYYLLGIWYWFQPDMVQVTPEYVHHALFLFGNLNTCCDPVIYGFYTPSFRADIAACCHRGASSAPRLPHQKSDKDGTSPNPPSTARPKTQRSEERTLTLTNRGT</sequence>
<comment type="subcellular location">
    <subcellularLocation>
        <location evidence="1">Cell membrane</location>
        <topology evidence="1">Multi-pass membrane protein</topology>
    </subcellularLocation>
</comment>
<evidence type="ECO:0000256" key="11">
    <source>
        <dbReference type="ARBA" id="ARBA00082552"/>
    </source>
</evidence>
<reference evidence="16" key="2">
    <citation type="submission" date="2023-06" db="EMBL/GenBank/DDBJ databases">
        <authorList>
            <person name="Yu Z."/>
            <person name="Wang B."/>
        </authorList>
    </citation>
    <scope>NUCLEOTIDE SEQUENCE</scope>
</reference>
<evidence type="ECO:0000259" key="15">
    <source>
        <dbReference type="PROSITE" id="PS50262"/>
    </source>
</evidence>
<dbReference type="OMA" id="TRNQNDH"/>
<dbReference type="InterPro" id="IPR001658">
    <property type="entry name" value="GphnRH_fam_rcpt"/>
</dbReference>
<evidence type="ECO:0000256" key="3">
    <source>
        <dbReference type="ARBA" id="ARBA00022553"/>
    </source>
</evidence>
<feature type="transmembrane region" description="Helical" evidence="14">
    <location>
        <begin position="42"/>
        <end position="66"/>
    </location>
</feature>
<keyword evidence="18" id="KW-1185">Reference proteome</keyword>
<comment type="similarity">
    <text evidence="12">Belongs to the G-protein coupled receptor 1 family.</text>
</comment>
<keyword evidence="7 14" id="KW-0472">Membrane</keyword>
<dbReference type="Gene3D" id="1.20.1070.10">
    <property type="entry name" value="Rhodopsin 7-helix transmembrane proteins"/>
    <property type="match status" value="1"/>
</dbReference>
<dbReference type="InterPro" id="IPR017452">
    <property type="entry name" value="GPCR_Rhodpsn_7TM"/>
</dbReference>
<gene>
    <name evidence="16" type="primary">GnRHR1B</name>
</gene>
<dbReference type="InParanoid" id="A0A3P8X2C9"/>
<evidence type="ECO:0000256" key="8">
    <source>
        <dbReference type="ARBA" id="ARBA00023157"/>
    </source>
</evidence>
<dbReference type="Pfam" id="PF00001">
    <property type="entry name" value="7tm_1"/>
    <property type="match status" value="1"/>
</dbReference>
<dbReference type="KEGG" id="csem:103388047"/>
<keyword evidence="5 14" id="KW-1133">Transmembrane helix</keyword>
<dbReference type="PANTHER" id="PTHR24241">
    <property type="entry name" value="NEUROPEPTIDE RECEPTOR-RELATED G-PROTEIN COUPLED RECEPTOR"/>
    <property type="match status" value="1"/>
</dbReference>
<feature type="transmembrane region" description="Helical" evidence="14">
    <location>
        <begin position="266"/>
        <end position="288"/>
    </location>
</feature>
<feature type="transmembrane region" description="Helical" evidence="14">
    <location>
        <begin position="207"/>
        <end position="230"/>
    </location>
</feature>
<dbReference type="GeneTree" id="ENSGT01130000278263"/>
<keyword evidence="2" id="KW-1003">Cell membrane</keyword>
<evidence type="ECO:0000256" key="4">
    <source>
        <dbReference type="ARBA" id="ARBA00022692"/>
    </source>
</evidence>
<keyword evidence="10 12" id="KW-0807">Transducer</keyword>
<dbReference type="Proteomes" id="UP000265120">
    <property type="component" value="Chromosome 13"/>
</dbReference>
<evidence type="ECO:0000256" key="7">
    <source>
        <dbReference type="ARBA" id="ARBA00023136"/>
    </source>
</evidence>
<name>A0A3P8X2C9_CYNSE</name>
<dbReference type="SUPFAM" id="SSF81321">
    <property type="entry name" value="Family A G protein-coupled receptor-like"/>
    <property type="match status" value="1"/>
</dbReference>
<evidence type="ECO:0000313" key="17">
    <source>
        <dbReference type="Ensembl" id="ENSCSEP00000031846.1"/>
    </source>
</evidence>
<dbReference type="STRING" id="244447.ENSCSEP00000031846"/>
<keyword evidence="9 12" id="KW-0675">Receptor</keyword>
<evidence type="ECO:0000256" key="10">
    <source>
        <dbReference type="ARBA" id="ARBA00023224"/>
    </source>
</evidence>
<dbReference type="PRINTS" id="PR00237">
    <property type="entry name" value="GPCRRHODOPSN"/>
</dbReference>
<organism evidence="17 18">
    <name type="scientific">Cynoglossus semilaevis</name>
    <name type="common">Tongue sole</name>
    <dbReference type="NCBI Taxonomy" id="244447"/>
    <lineage>
        <taxon>Eukaryota</taxon>
        <taxon>Metazoa</taxon>
        <taxon>Chordata</taxon>
        <taxon>Craniata</taxon>
        <taxon>Vertebrata</taxon>
        <taxon>Euteleostomi</taxon>
        <taxon>Actinopterygii</taxon>
        <taxon>Neopterygii</taxon>
        <taxon>Teleostei</taxon>
        <taxon>Neoteleostei</taxon>
        <taxon>Acanthomorphata</taxon>
        <taxon>Carangaria</taxon>
        <taxon>Pleuronectiformes</taxon>
        <taxon>Pleuronectoidei</taxon>
        <taxon>Cynoglossidae</taxon>
        <taxon>Cynoglossinae</taxon>
        <taxon>Cynoglossus</taxon>
    </lineage>
</organism>
<evidence type="ECO:0000256" key="9">
    <source>
        <dbReference type="ARBA" id="ARBA00023170"/>
    </source>
</evidence>
<feature type="transmembrane region" description="Helical" evidence="14">
    <location>
        <begin position="157"/>
        <end position="177"/>
    </location>
</feature>
<protein>
    <recommendedName>
        <fullName evidence="11">Type II GnRH receptor</fullName>
    </recommendedName>
</protein>
<feature type="transmembrane region" description="Helical" evidence="14">
    <location>
        <begin position="118"/>
        <end position="136"/>
    </location>
</feature>